<evidence type="ECO:0000313" key="3">
    <source>
        <dbReference type="Proteomes" id="UP000184291"/>
    </source>
</evidence>
<name>A0A1M4S2K1_9ACTO</name>
<keyword evidence="3" id="KW-1185">Reference proteome</keyword>
<feature type="transmembrane region" description="Helical" evidence="1">
    <location>
        <begin position="210"/>
        <end position="231"/>
    </location>
</feature>
<dbReference type="GO" id="GO:0005886">
    <property type="term" value="C:plasma membrane"/>
    <property type="evidence" value="ECO:0007669"/>
    <property type="project" value="UniProtKB-SubCell"/>
</dbReference>
<proteinExistence type="predicted"/>
<keyword evidence="1" id="KW-0812">Transmembrane</keyword>
<dbReference type="Proteomes" id="UP000184291">
    <property type="component" value="Unassembled WGS sequence"/>
</dbReference>
<accession>A0A1M4S2K1</accession>
<dbReference type="AlphaFoldDB" id="A0A1M4S2K1"/>
<sequence length="279" mass="28679">MSASNTRAAISGAESRAAVPILRRHLAEGARSLLGWSVALAAVLALYLPVYPSLQTPELADILDTLPTELVSLLGYDQIATGAGYAQATFFGLLGFALGAIAATAWGARFIAGMEESGRLELTLAHAVGRVQYVAETAAALVIRVLVLSLVTVAVLLVLNPVVELALSIPNVLAATASWAGLAVLSGTAALAAGALTGRSAWSLGAGATVAALGYALNAIGGMSADLDWLVHLSPYYWAFDERPLSNGVDWGGLALLWGFSALLVAVACVALSRRDIGR</sequence>
<feature type="transmembrane region" description="Helical" evidence="1">
    <location>
        <begin position="179"/>
        <end position="198"/>
    </location>
</feature>
<keyword evidence="1" id="KW-1133">Transmembrane helix</keyword>
<dbReference type="EMBL" id="FQTT01000014">
    <property type="protein sequence ID" value="SHE26408.1"/>
    <property type="molecule type" value="Genomic_DNA"/>
</dbReference>
<feature type="transmembrane region" description="Helical" evidence="1">
    <location>
        <begin position="90"/>
        <end position="112"/>
    </location>
</feature>
<evidence type="ECO:0000313" key="2">
    <source>
        <dbReference type="EMBL" id="SHE26408.1"/>
    </source>
</evidence>
<feature type="transmembrane region" description="Helical" evidence="1">
    <location>
        <begin position="251"/>
        <end position="273"/>
    </location>
</feature>
<feature type="transmembrane region" description="Helical" evidence="1">
    <location>
        <begin position="133"/>
        <end position="159"/>
    </location>
</feature>
<evidence type="ECO:0000256" key="1">
    <source>
        <dbReference type="SAM" id="Phobius"/>
    </source>
</evidence>
<reference evidence="3" key="1">
    <citation type="submission" date="2016-09" db="EMBL/GenBank/DDBJ databases">
        <authorList>
            <person name="Strepis N."/>
        </authorList>
    </citation>
    <scope>NUCLEOTIDE SEQUENCE [LARGE SCALE GENOMIC DNA]</scope>
</reference>
<dbReference type="RefSeq" id="WP_073332918.1">
    <property type="nucleotide sequence ID" value="NZ_FQTT01000014.1"/>
</dbReference>
<organism evidence="2 3">
    <name type="scientific">Actinomyces glycerinitolerans</name>
    <dbReference type="NCBI Taxonomy" id="1892869"/>
    <lineage>
        <taxon>Bacteria</taxon>
        <taxon>Bacillati</taxon>
        <taxon>Actinomycetota</taxon>
        <taxon>Actinomycetes</taxon>
        <taxon>Actinomycetales</taxon>
        <taxon>Actinomycetaceae</taxon>
        <taxon>Actinomyces</taxon>
    </lineage>
</organism>
<keyword evidence="1" id="KW-0472">Membrane</keyword>
<dbReference type="GO" id="GO:0140359">
    <property type="term" value="F:ABC-type transporter activity"/>
    <property type="evidence" value="ECO:0007669"/>
    <property type="project" value="InterPro"/>
</dbReference>
<feature type="transmembrane region" description="Helical" evidence="1">
    <location>
        <begin position="33"/>
        <end position="51"/>
    </location>
</feature>
<evidence type="ECO:0008006" key="4">
    <source>
        <dbReference type="Google" id="ProtNLM"/>
    </source>
</evidence>
<protein>
    <recommendedName>
        <fullName evidence="4">Abc-2 type transporter</fullName>
    </recommendedName>
</protein>
<gene>
    <name evidence="2" type="ORF">ACGLYG10_2659</name>
</gene>